<evidence type="ECO:0000256" key="2">
    <source>
        <dbReference type="ARBA" id="ARBA00023002"/>
    </source>
</evidence>
<accession>A0A2Z3HA28</accession>
<dbReference type="SUPFAM" id="SSF53659">
    <property type="entry name" value="Isocitrate/Isopropylmalate dehydrogenase-like"/>
    <property type="match status" value="1"/>
</dbReference>
<dbReference type="KEGG" id="gog:C1280_24595"/>
<dbReference type="GO" id="GO:0006102">
    <property type="term" value="P:isocitrate metabolic process"/>
    <property type="evidence" value="ECO:0007669"/>
    <property type="project" value="TreeGrafter"/>
</dbReference>
<reference evidence="4 5" key="1">
    <citation type="submission" date="2018-01" db="EMBL/GenBank/DDBJ databases">
        <title>G. obscuriglobus.</title>
        <authorList>
            <person name="Franke J."/>
            <person name="Blomberg W."/>
            <person name="Selmecki A."/>
        </authorList>
    </citation>
    <scope>NUCLEOTIDE SEQUENCE [LARGE SCALE GENOMIC DNA]</scope>
    <source>
        <strain evidence="4 5">DSM 5831</strain>
    </source>
</reference>
<gene>
    <name evidence="4" type="ORF">C1280_24595</name>
</gene>
<keyword evidence="2 4" id="KW-0560">Oxidoreductase</keyword>
<feature type="domain" description="Isopropylmalate dehydrogenase-like" evidence="3">
    <location>
        <begin position="2"/>
        <end position="332"/>
    </location>
</feature>
<organism evidence="4 5">
    <name type="scientific">Gemmata obscuriglobus</name>
    <dbReference type="NCBI Taxonomy" id="114"/>
    <lineage>
        <taxon>Bacteria</taxon>
        <taxon>Pseudomonadati</taxon>
        <taxon>Planctomycetota</taxon>
        <taxon>Planctomycetia</taxon>
        <taxon>Gemmatales</taxon>
        <taxon>Gemmataceae</taxon>
        <taxon>Gemmata</taxon>
    </lineage>
</organism>
<dbReference type="RefSeq" id="WP_109571203.1">
    <property type="nucleotide sequence ID" value="NZ_CP025958.1"/>
</dbReference>
<dbReference type="SMART" id="SM01329">
    <property type="entry name" value="Iso_dh"/>
    <property type="match status" value="1"/>
</dbReference>
<dbReference type="EMBL" id="CP025958">
    <property type="protein sequence ID" value="AWM39875.1"/>
    <property type="molecule type" value="Genomic_DNA"/>
</dbReference>
<dbReference type="EC" id="1.1.1.41" evidence="4"/>
<evidence type="ECO:0000256" key="1">
    <source>
        <dbReference type="ARBA" id="ARBA00007769"/>
    </source>
</evidence>
<dbReference type="PANTHER" id="PTHR11835:SF34">
    <property type="entry name" value="ISOCITRATE DEHYDROGENASE [NAD] SUBUNIT ALPHA, MITOCHONDRIAL"/>
    <property type="match status" value="1"/>
</dbReference>
<evidence type="ECO:0000313" key="5">
    <source>
        <dbReference type="Proteomes" id="UP000245802"/>
    </source>
</evidence>
<evidence type="ECO:0000259" key="3">
    <source>
        <dbReference type="SMART" id="SM01329"/>
    </source>
</evidence>
<dbReference type="Pfam" id="PF00180">
    <property type="entry name" value="Iso_dh"/>
    <property type="match status" value="1"/>
</dbReference>
<dbReference type="GO" id="GO:0006099">
    <property type="term" value="P:tricarboxylic acid cycle"/>
    <property type="evidence" value="ECO:0007669"/>
    <property type="project" value="TreeGrafter"/>
</dbReference>
<dbReference type="Gene3D" id="3.40.718.10">
    <property type="entry name" value="Isopropylmalate Dehydrogenase"/>
    <property type="match status" value="1"/>
</dbReference>
<dbReference type="AlphaFoldDB" id="A0A2Z3HA28"/>
<dbReference type="Proteomes" id="UP000245802">
    <property type="component" value="Chromosome"/>
</dbReference>
<comment type="similarity">
    <text evidence="1">Belongs to the isocitrate and isopropylmalate dehydrogenases family.</text>
</comment>
<protein>
    <submittedName>
        <fullName evidence="4">Isocitrate dehydrogenase</fullName>
        <ecNumber evidence="4">1.1.1.41</ecNumber>
    </submittedName>
</protein>
<proteinExistence type="inferred from homology"/>
<evidence type="ECO:0000313" key="4">
    <source>
        <dbReference type="EMBL" id="AWM39875.1"/>
    </source>
</evidence>
<sequence length="338" mass="36036">MQIVLIEGDGIGPEVTQAACRVVAAAGVKIDWVKAPAGIPAAEQFGEPLPEETLEMIRRYRVALKGPCTTPIGKGYRSINVRLRQGLELFASVRAVNTLPGINTPYEKVDLIVVRENTEGLYAGMEHEVVPGVVESVRLVTRAAAERIVQFAFELARHRGRRMVTFCHKADVMRLSDGLFLEVARTVAEDYPFIQFEEKPIDNVCLELAMDPSGFDVLVMENLFGDVISDLAAGLIGGPGPGGGLGLVPGANFGNRFAVFEAVHGSAPDIAGKGIANPIACIRSAALLLEHVGHRAAGERIEHAVVKTLQVGEGLTRDLGGTGTTATITEQIIKNLGA</sequence>
<dbReference type="InterPro" id="IPR024084">
    <property type="entry name" value="IsoPropMal-DH-like_dom"/>
</dbReference>
<dbReference type="GO" id="GO:0004449">
    <property type="term" value="F:isocitrate dehydrogenase (NAD+) activity"/>
    <property type="evidence" value="ECO:0007669"/>
    <property type="project" value="UniProtKB-EC"/>
</dbReference>
<dbReference type="PANTHER" id="PTHR11835">
    <property type="entry name" value="DECARBOXYLATING DEHYDROGENASES-ISOCITRATE, ISOPROPYLMALATE, TARTRATE"/>
    <property type="match status" value="1"/>
</dbReference>
<name>A0A2Z3HA28_9BACT</name>
<dbReference type="OrthoDB" id="9806254at2"/>
<keyword evidence="5" id="KW-1185">Reference proteome</keyword>